<proteinExistence type="predicted"/>
<gene>
    <name evidence="1" type="ORF">ANN_19124</name>
</gene>
<reference evidence="1 2" key="1">
    <citation type="journal article" date="2022" name="Allergy">
        <title>Genome assembly and annotation of Periplaneta americana reveal a comprehensive cockroach allergen profile.</title>
        <authorList>
            <person name="Wang L."/>
            <person name="Xiong Q."/>
            <person name="Saelim N."/>
            <person name="Wang L."/>
            <person name="Nong W."/>
            <person name="Wan A.T."/>
            <person name="Shi M."/>
            <person name="Liu X."/>
            <person name="Cao Q."/>
            <person name="Hui J.H.L."/>
            <person name="Sookrung N."/>
            <person name="Leung T.F."/>
            <person name="Tungtrongchitr A."/>
            <person name="Tsui S.K.W."/>
        </authorList>
    </citation>
    <scope>NUCLEOTIDE SEQUENCE [LARGE SCALE GENOMIC DNA]</scope>
    <source>
        <strain evidence="1">PWHHKU_190912</strain>
    </source>
</reference>
<comment type="caution">
    <text evidence="1">The sequence shown here is derived from an EMBL/GenBank/DDBJ whole genome shotgun (WGS) entry which is preliminary data.</text>
</comment>
<accession>A0ABQ8S9X2</accession>
<evidence type="ECO:0000313" key="1">
    <source>
        <dbReference type="EMBL" id="KAJ4430536.1"/>
    </source>
</evidence>
<dbReference type="Proteomes" id="UP001148838">
    <property type="component" value="Unassembled WGS sequence"/>
</dbReference>
<sequence>MDLAFIPLEDLQQTLDDLFNDLKEEVVDFATYTEARRSKRGRRRAVPLIFRLPMWNVTNSSLHRHVTNNVVEGFHSKLGKLIATYHLNIWRYLDGLKNIQQENERLTQR</sequence>
<protein>
    <submittedName>
        <fullName evidence="1">Uncharacterized protein</fullName>
    </submittedName>
</protein>
<name>A0ABQ8S9X2_PERAM</name>
<organism evidence="1 2">
    <name type="scientific">Periplaneta americana</name>
    <name type="common">American cockroach</name>
    <name type="synonym">Blatta americana</name>
    <dbReference type="NCBI Taxonomy" id="6978"/>
    <lineage>
        <taxon>Eukaryota</taxon>
        <taxon>Metazoa</taxon>
        <taxon>Ecdysozoa</taxon>
        <taxon>Arthropoda</taxon>
        <taxon>Hexapoda</taxon>
        <taxon>Insecta</taxon>
        <taxon>Pterygota</taxon>
        <taxon>Neoptera</taxon>
        <taxon>Polyneoptera</taxon>
        <taxon>Dictyoptera</taxon>
        <taxon>Blattodea</taxon>
        <taxon>Blattoidea</taxon>
        <taxon>Blattidae</taxon>
        <taxon>Blattinae</taxon>
        <taxon>Periplaneta</taxon>
    </lineage>
</organism>
<evidence type="ECO:0000313" key="2">
    <source>
        <dbReference type="Proteomes" id="UP001148838"/>
    </source>
</evidence>
<keyword evidence="2" id="KW-1185">Reference proteome</keyword>
<dbReference type="EMBL" id="JAJSOF020000031">
    <property type="protein sequence ID" value="KAJ4430536.1"/>
    <property type="molecule type" value="Genomic_DNA"/>
</dbReference>